<dbReference type="Pfam" id="PF00226">
    <property type="entry name" value="DnaJ"/>
    <property type="match status" value="1"/>
</dbReference>
<feature type="domain" description="J" evidence="5">
    <location>
        <begin position="101"/>
        <end position="169"/>
    </location>
</feature>
<dbReference type="Gene3D" id="1.10.287.110">
    <property type="entry name" value="DnaJ domain"/>
    <property type="match status" value="1"/>
</dbReference>
<proteinExistence type="predicted"/>
<dbReference type="PANTHER" id="PTHR44157">
    <property type="entry name" value="DNAJ HOMOLOG SUBFAMILY C MEMBER 11"/>
    <property type="match status" value="1"/>
</dbReference>
<dbReference type="InterPro" id="IPR001623">
    <property type="entry name" value="DnaJ_domain"/>
</dbReference>
<dbReference type="CDD" id="cd06257">
    <property type="entry name" value="DnaJ"/>
    <property type="match status" value="1"/>
</dbReference>
<dbReference type="InterPro" id="IPR052243">
    <property type="entry name" value="Mito_inner_membrane_organizer"/>
</dbReference>
<evidence type="ECO:0000256" key="1">
    <source>
        <dbReference type="ARBA" id="ARBA00004370"/>
    </source>
</evidence>
<gene>
    <name evidence="6" type="ORF">P4O66_006105</name>
</gene>
<evidence type="ECO:0000256" key="4">
    <source>
        <dbReference type="SAM" id="MobiDB-lite"/>
    </source>
</evidence>
<dbReference type="InterPro" id="IPR024586">
    <property type="entry name" value="DnaJ-like_C11_C"/>
</dbReference>
<dbReference type="PROSITE" id="PS00636">
    <property type="entry name" value="DNAJ_1"/>
    <property type="match status" value="1"/>
</dbReference>
<dbReference type="Pfam" id="PF11875">
    <property type="entry name" value="DnaJ-like_C11_C"/>
    <property type="match status" value="1"/>
</dbReference>
<organism evidence="6 7">
    <name type="scientific">Electrophorus voltai</name>
    <dbReference type="NCBI Taxonomy" id="2609070"/>
    <lineage>
        <taxon>Eukaryota</taxon>
        <taxon>Metazoa</taxon>
        <taxon>Chordata</taxon>
        <taxon>Craniata</taxon>
        <taxon>Vertebrata</taxon>
        <taxon>Euteleostomi</taxon>
        <taxon>Actinopterygii</taxon>
        <taxon>Neopterygii</taxon>
        <taxon>Teleostei</taxon>
        <taxon>Ostariophysi</taxon>
        <taxon>Gymnotiformes</taxon>
        <taxon>Gymnotoidei</taxon>
        <taxon>Gymnotidae</taxon>
        <taxon>Electrophorus</taxon>
    </lineage>
</organism>
<feature type="region of interest" description="Disordered" evidence="4">
    <location>
        <begin position="1"/>
        <end position="25"/>
    </location>
</feature>
<protein>
    <recommendedName>
        <fullName evidence="5">J domain-containing protein</fullName>
    </recommendedName>
</protein>
<accession>A0AAD8ZIQ3</accession>
<dbReference type="EMBL" id="JAROKS010000011">
    <property type="protein sequence ID" value="KAK1799762.1"/>
    <property type="molecule type" value="Genomic_DNA"/>
</dbReference>
<dbReference type="PRINTS" id="PR00625">
    <property type="entry name" value="JDOMAIN"/>
</dbReference>
<sequence length="679" mass="76322">MHKVPSTYGPDSMKRKKTKRTQTPPCFTKVTEQHEAETSRGLEHARAVHSVHARACVIERCSPLGAEGVVVLKRQLHARAKTRARPLLRSRASAVSGEPHHFSESYSALACATQAELKSSYRRLCMLYHPDKHRDPGLKRQAEQLFNLVHQAYEVLSDPRSRAIYDVFGKKGLEVEGWDVVERNRTPTEIREEYERLEMEREERRLQQRTNPKGTISVGIDATDLFDRYEEDFEEVSGGGFPRVEINRMHISQSIEAPLTAADTAVLSGSLTTHGGNGGGNVSLCVRHVTSACGWGELEFGAGDLQGPVFGMKMFRNMTAHWQVKFEKDDNREKASIIFLTAHCSLRFTPRGAKPGASATMARHLDQNTTGYLQWRWGTQSAMTSSIVRDTRHSHVTLALQLGVPHSYLMMSFQYKFQDEDQTKIKGSVKTGFFGMVMEYGAERQISRHSVLSATVSVGVPQGVSLKIRLNRASQTYLLPVHLTDQVLPSAMFYATVGPLVIYFAVQKFIITPYVRTQKEKERKRQRVESKLDIAKRRQEAESAVLLMQESVRRIIEAEESRMGLIIINAWYGKFVTDSSHKQVIDVTVPLQCLVKDSTLVLTEASKAGLPGFYDPCVGEEKSLKLLYQFRGVVHQVVSGDTEALRIPKQCEYREPGGCAELCCLQSAHILPPAMQRTE</sequence>
<dbReference type="SUPFAM" id="SSF46565">
    <property type="entry name" value="Chaperone J-domain"/>
    <property type="match status" value="1"/>
</dbReference>
<reference evidence="6" key="1">
    <citation type="submission" date="2023-03" db="EMBL/GenBank/DDBJ databases">
        <title>Electrophorus voltai genome.</title>
        <authorList>
            <person name="Bian C."/>
        </authorList>
    </citation>
    <scope>NUCLEOTIDE SEQUENCE</scope>
    <source>
        <strain evidence="6">CB-2022</strain>
        <tissue evidence="6">Muscle</tissue>
    </source>
</reference>
<dbReference type="Pfam" id="PF22774">
    <property type="entry name" value="DNAJC11_beta-barrel"/>
    <property type="match status" value="1"/>
</dbReference>
<dbReference type="Proteomes" id="UP001239994">
    <property type="component" value="Unassembled WGS sequence"/>
</dbReference>
<dbReference type="GO" id="GO:0042407">
    <property type="term" value="P:cristae formation"/>
    <property type="evidence" value="ECO:0007669"/>
    <property type="project" value="TreeGrafter"/>
</dbReference>
<dbReference type="GO" id="GO:0016020">
    <property type="term" value="C:membrane"/>
    <property type="evidence" value="ECO:0007669"/>
    <property type="project" value="UniProtKB-SubCell"/>
</dbReference>
<evidence type="ECO:0000256" key="2">
    <source>
        <dbReference type="ARBA" id="ARBA00023136"/>
    </source>
</evidence>
<dbReference type="InterPro" id="IPR018253">
    <property type="entry name" value="DnaJ_domain_CS"/>
</dbReference>
<evidence type="ECO:0000256" key="3">
    <source>
        <dbReference type="ARBA" id="ARBA00023186"/>
    </source>
</evidence>
<dbReference type="InterPro" id="IPR055225">
    <property type="entry name" value="DNAJC11-like_beta-barrel"/>
</dbReference>
<keyword evidence="7" id="KW-1185">Reference proteome</keyword>
<evidence type="ECO:0000259" key="5">
    <source>
        <dbReference type="PROSITE" id="PS50076"/>
    </source>
</evidence>
<name>A0AAD8ZIQ3_9TELE</name>
<evidence type="ECO:0000313" key="7">
    <source>
        <dbReference type="Proteomes" id="UP001239994"/>
    </source>
</evidence>
<comment type="subcellular location">
    <subcellularLocation>
        <location evidence="1">Membrane</location>
    </subcellularLocation>
</comment>
<comment type="caution">
    <text evidence="6">The sequence shown here is derived from an EMBL/GenBank/DDBJ whole genome shotgun (WGS) entry which is preliminary data.</text>
</comment>
<dbReference type="GO" id="GO:0005739">
    <property type="term" value="C:mitochondrion"/>
    <property type="evidence" value="ECO:0007669"/>
    <property type="project" value="GOC"/>
</dbReference>
<dbReference type="AlphaFoldDB" id="A0AAD8ZIQ3"/>
<dbReference type="SMART" id="SM00271">
    <property type="entry name" value="DnaJ"/>
    <property type="match status" value="1"/>
</dbReference>
<keyword evidence="3" id="KW-0143">Chaperone</keyword>
<dbReference type="InterPro" id="IPR036869">
    <property type="entry name" value="J_dom_sf"/>
</dbReference>
<evidence type="ECO:0000313" key="6">
    <source>
        <dbReference type="EMBL" id="KAK1799762.1"/>
    </source>
</evidence>
<keyword evidence="2" id="KW-0472">Membrane</keyword>
<dbReference type="PROSITE" id="PS50076">
    <property type="entry name" value="DNAJ_2"/>
    <property type="match status" value="1"/>
</dbReference>
<dbReference type="PANTHER" id="PTHR44157:SF3">
    <property type="entry name" value="DNAJ (HSP40) HOMOLOG, SUBFAMILY C, MEMBER 11B"/>
    <property type="match status" value="1"/>
</dbReference>